<dbReference type="Proteomes" id="UP001141992">
    <property type="component" value="Unassembled WGS sequence"/>
</dbReference>
<evidence type="ECO:0000313" key="2">
    <source>
        <dbReference type="Proteomes" id="UP001141992"/>
    </source>
</evidence>
<proteinExistence type="predicted"/>
<reference evidence="1" key="1">
    <citation type="submission" date="2022-12" db="EMBL/GenBank/DDBJ databases">
        <authorList>
            <person name="Voronina O.L."/>
            <person name="Kunda M.S."/>
            <person name="Ryzhova N."/>
            <person name="Aksenova E.I."/>
        </authorList>
    </citation>
    <scope>NUCLEOTIDE SEQUENCE</scope>
    <source>
        <strain evidence="1">SCCH136:Ach223948</strain>
    </source>
</reference>
<evidence type="ECO:0000313" key="1">
    <source>
        <dbReference type="EMBL" id="MCZ8401681.1"/>
    </source>
</evidence>
<dbReference type="GeneID" id="75277770"/>
<dbReference type="RefSeq" id="WP_006383972.1">
    <property type="nucleotide sequence ID" value="NZ_CABIYZ010000004.1"/>
</dbReference>
<dbReference type="KEGG" id="axx:ERS451415_03904"/>
<protein>
    <submittedName>
        <fullName evidence="1">XRE family transcriptional regulator</fullName>
    </submittedName>
</protein>
<dbReference type="AlphaFoldDB" id="A0A0D6I2T2"/>
<organism evidence="1 2">
    <name type="scientific">Alcaligenes xylosoxydans xylosoxydans</name>
    <name type="common">Achromobacter xylosoxidans</name>
    <dbReference type="NCBI Taxonomy" id="85698"/>
    <lineage>
        <taxon>Bacteria</taxon>
        <taxon>Pseudomonadati</taxon>
        <taxon>Pseudomonadota</taxon>
        <taxon>Betaproteobacteria</taxon>
        <taxon>Burkholderiales</taxon>
        <taxon>Alcaligenaceae</taxon>
        <taxon>Achromobacter</taxon>
    </lineage>
</organism>
<sequence>MSDTALKNARMSDALEQSLIREAIKAETLSGPFSRSGWRRLKLRMRRFGGAIGEVLHDMDAGRRQHPVISAHR</sequence>
<gene>
    <name evidence="1" type="ORF">O9570_09510</name>
</gene>
<dbReference type="EMBL" id="JAPZVI010000005">
    <property type="protein sequence ID" value="MCZ8401681.1"/>
    <property type="molecule type" value="Genomic_DNA"/>
</dbReference>
<comment type="caution">
    <text evidence="1">The sequence shown here is derived from an EMBL/GenBank/DDBJ whole genome shotgun (WGS) entry which is preliminary data.</text>
</comment>
<accession>A0A0M7DFI2</accession>
<accession>A0A0D6I2T2</accession>
<name>A0A0D6I2T2_ALCXX</name>